<evidence type="ECO:0000313" key="2">
    <source>
        <dbReference type="WBParaSite" id="PS1159_v2.g17239.t1"/>
    </source>
</evidence>
<evidence type="ECO:0000313" key="1">
    <source>
        <dbReference type="Proteomes" id="UP000887580"/>
    </source>
</evidence>
<proteinExistence type="predicted"/>
<protein>
    <submittedName>
        <fullName evidence="2">CHK kinase-like domain-containing protein</fullName>
    </submittedName>
</protein>
<organism evidence="1 2">
    <name type="scientific">Panagrolaimus sp. PS1159</name>
    <dbReference type="NCBI Taxonomy" id="55785"/>
    <lineage>
        <taxon>Eukaryota</taxon>
        <taxon>Metazoa</taxon>
        <taxon>Ecdysozoa</taxon>
        <taxon>Nematoda</taxon>
        <taxon>Chromadorea</taxon>
        <taxon>Rhabditida</taxon>
        <taxon>Tylenchina</taxon>
        <taxon>Panagrolaimomorpha</taxon>
        <taxon>Panagrolaimoidea</taxon>
        <taxon>Panagrolaimidae</taxon>
        <taxon>Panagrolaimus</taxon>
    </lineage>
</organism>
<reference evidence="2" key="1">
    <citation type="submission" date="2022-11" db="UniProtKB">
        <authorList>
            <consortium name="WormBaseParasite"/>
        </authorList>
    </citation>
    <scope>IDENTIFICATION</scope>
</reference>
<dbReference type="WBParaSite" id="PS1159_v2.g17239.t1">
    <property type="protein sequence ID" value="PS1159_v2.g17239.t1"/>
    <property type="gene ID" value="PS1159_v2.g17239"/>
</dbReference>
<name>A0AC35FGG3_9BILA</name>
<accession>A0AC35FGG3</accession>
<dbReference type="Proteomes" id="UP000887580">
    <property type="component" value="Unplaced"/>
</dbReference>
<sequence length="424" mass="48445">MVAEDIVNLDESINGHTITIGWLLNSLRENDKTFQKLHGHRSVKEVIANDVSGGQGIMSEILRCTLTFADSIDCSDIYTTVLKIPGTLALFKASDSNDNDNELMEKMTEPIISIHQSECKFYKILAPILDVPIPKVYKTHDWIFGKQTGCIHMEDLTNRGKTLLFFDDINLSQVKNVTKHLAHMHKNILECDPIIWKGKHILDADSLSNFLNILVPTVDIFIEKCKHPDVLKPMIEKLRKLITNFDFYRFVFTDANKDLNLQVVIAHGDIHLGNIMWSKDFNGNIQDEVAAFVDWQIIHENSPMADLGRFLTMSASGKIRREAENFIFDYYLECLKKEFNGDESKVPYTVEQLKISYNYAFIYNIIFVISAAVLFSNNMEENESNNAMKDAYLDNAELKIRLACEDAIRLVEGDMKDLLEKFGS</sequence>